<feature type="compositionally biased region" description="Acidic residues" evidence="1">
    <location>
        <begin position="578"/>
        <end position="588"/>
    </location>
</feature>
<dbReference type="VEuPathDB" id="FungiDB:MELLADRAFT_95119"/>
<dbReference type="AlphaFoldDB" id="F4RCQ7"/>
<dbReference type="Proteomes" id="UP000001072">
    <property type="component" value="Unassembled WGS sequence"/>
</dbReference>
<feature type="region of interest" description="Disordered" evidence="1">
    <location>
        <begin position="113"/>
        <end position="170"/>
    </location>
</feature>
<feature type="compositionally biased region" description="Acidic residues" evidence="1">
    <location>
        <begin position="535"/>
        <end position="570"/>
    </location>
</feature>
<name>F4RCQ7_MELLP</name>
<evidence type="ECO:0000313" key="3">
    <source>
        <dbReference type="Proteomes" id="UP000001072"/>
    </source>
</evidence>
<dbReference type="RefSeq" id="XP_007407062.1">
    <property type="nucleotide sequence ID" value="XM_007407000.1"/>
</dbReference>
<protein>
    <submittedName>
        <fullName evidence="2">Uncharacterized protein</fullName>
    </submittedName>
</protein>
<feature type="compositionally biased region" description="Low complexity" evidence="1">
    <location>
        <begin position="140"/>
        <end position="149"/>
    </location>
</feature>
<feature type="region of interest" description="Disordered" evidence="1">
    <location>
        <begin position="535"/>
        <end position="597"/>
    </location>
</feature>
<keyword evidence="3" id="KW-1185">Reference proteome</keyword>
<proteinExistence type="predicted"/>
<evidence type="ECO:0000313" key="2">
    <source>
        <dbReference type="EMBL" id="EGG10008.1"/>
    </source>
</evidence>
<gene>
    <name evidence="2" type="ORF">MELLADRAFT_95119</name>
</gene>
<dbReference type="KEGG" id="mlr:MELLADRAFT_95119"/>
<dbReference type="OrthoDB" id="3254880at2759"/>
<dbReference type="GeneID" id="18937137"/>
<sequence length="597" mass="67173">MFNQRLMFLLSFAPQTTNLAWFTKLSYIRNHTSIYSSYPPHSFLDPILCCSSLFFRSRQQIIMDSAMDNANSAAPASRDISDIIADALKQQASQFKTIVGNLQTQILTLNVKKPSTPKEKQKASSSAPLTPLPARKSPGSSARKTSASKPPKKPSTPIRKKHPLQITLDDTPTDFKSCKEALYVHIKMMWGLYKQSDVPPTPNTVMLREFYDKFNSSDEIEAVVNNPRSTDLIARESISSLKEFRAGGGKMSRGLGHIDEMSILYISGLLAKVGIRAWAPNLDDAPDSLYNSACRITCLNAFRQLLASGTYNYMDVNLRHVDSASHMFSAYNHYVHFVMAARYKTEKNNVGAMAKESASKNIQKYRERLRDQRVEFFKQHKAKFPPRYRALCEDTLAHSDDEYDPIKKVRVIKTLGYRSKNASKFFQRLDVEMAKQAQVTKNAVKKTRRVLPMVPVPSTFTRAPTNLPIDFYDPKWFRALGPGQRRLMANAEAVCFLPNAADSLLPHCHPDEILGDARFSAKYLDALLEAYNLSDDEEDNVEDEEEEIDYGDEEIGSDGVVEDEEDEFYAEGDYGGLYDDDSDEEDEGPVASGSGSN</sequence>
<accession>F4RCQ7</accession>
<dbReference type="InParanoid" id="F4RCQ7"/>
<dbReference type="HOGENOM" id="CLU_020173_0_0_1"/>
<reference evidence="3" key="1">
    <citation type="journal article" date="2011" name="Proc. Natl. Acad. Sci. U.S.A.">
        <title>Obligate biotrophy features unraveled by the genomic analysis of rust fungi.</title>
        <authorList>
            <person name="Duplessis S."/>
            <person name="Cuomo C.A."/>
            <person name="Lin Y.-C."/>
            <person name="Aerts A."/>
            <person name="Tisserant E."/>
            <person name="Veneault-Fourrey C."/>
            <person name="Joly D.L."/>
            <person name="Hacquard S."/>
            <person name="Amselem J."/>
            <person name="Cantarel B.L."/>
            <person name="Chiu R."/>
            <person name="Coutinho P.M."/>
            <person name="Feau N."/>
            <person name="Field M."/>
            <person name="Frey P."/>
            <person name="Gelhaye E."/>
            <person name="Goldberg J."/>
            <person name="Grabherr M.G."/>
            <person name="Kodira C.D."/>
            <person name="Kohler A."/>
            <person name="Kuees U."/>
            <person name="Lindquist E.A."/>
            <person name="Lucas S.M."/>
            <person name="Mago R."/>
            <person name="Mauceli E."/>
            <person name="Morin E."/>
            <person name="Murat C."/>
            <person name="Pangilinan J.L."/>
            <person name="Park R."/>
            <person name="Pearson M."/>
            <person name="Quesneville H."/>
            <person name="Rouhier N."/>
            <person name="Sakthikumar S."/>
            <person name="Salamov A.A."/>
            <person name="Schmutz J."/>
            <person name="Selles B."/>
            <person name="Shapiro H."/>
            <person name="Tanguay P."/>
            <person name="Tuskan G.A."/>
            <person name="Henrissat B."/>
            <person name="Van de Peer Y."/>
            <person name="Rouze P."/>
            <person name="Ellis J.G."/>
            <person name="Dodds P.N."/>
            <person name="Schein J.E."/>
            <person name="Zhong S."/>
            <person name="Hamelin R.C."/>
            <person name="Grigoriev I.V."/>
            <person name="Szabo L.J."/>
            <person name="Martin F."/>
        </authorList>
    </citation>
    <scope>NUCLEOTIDE SEQUENCE [LARGE SCALE GENOMIC DNA]</scope>
    <source>
        <strain evidence="3">98AG31 / pathotype 3-4-7</strain>
    </source>
</reference>
<evidence type="ECO:0000256" key="1">
    <source>
        <dbReference type="SAM" id="MobiDB-lite"/>
    </source>
</evidence>
<dbReference type="EMBL" id="GL883096">
    <property type="protein sequence ID" value="EGG10008.1"/>
    <property type="molecule type" value="Genomic_DNA"/>
</dbReference>
<organism evidence="3">
    <name type="scientific">Melampsora larici-populina (strain 98AG31 / pathotype 3-4-7)</name>
    <name type="common">Poplar leaf rust fungus</name>
    <dbReference type="NCBI Taxonomy" id="747676"/>
    <lineage>
        <taxon>Eukaryota</taxon>
        <taxon>Fungi</taxon>
        <taxon>Dikarya</taxon>
        <taxon>Basidiomycota</taxon>
        <taxon>Pucciniomycotina</taxon>
        <taxon>Pucciniomycetes</taxon>
        <taxon>Pucciniales</taxon>
        <taxon>Melampsoraceae</taxon>
        <taxon>Melampsora</taxon>
    </lineage>
</organism>